<dbReference type="AlphaFoldDB" id="A0A062HG28"/>
<proteinExistence type="predicted"/>
<dbReference type="EMBL" id="JMOD01000254">
    <property type="protein sequence ID" value="KCY05581.1"/>
    <property type="molecule type" value="Genomic_DNA"/>
</dbReference>
<evidence type="ECO:0000313" key="2">
    <source>
        <dbReference type="EMBL" id="KCY05581.1"/>
    </source>
</evidence>
<accession>A0A062HG28</accession>
<evidence type="ECO:0000313" key="3">
    <source>
        <dbReference type="Proteomes" id="UP000027327"/>
    </source>
</evidence>
<dbReference type="Proteomes" id="UP000027327">
    <property type="component" value="Unassembled WGS sequence"/>
</dbReference>
<protein>
    <submittedName>
        <fullName evidence="2">Uncharacterized protein</fullName>
    </submittedName>
</protein>
<comment type="caution">
    <text evidence="2">The sequence shown here is derived from an EMBL/GenBank/DDBJ whole genome shotgun (WGS) entry which is preliminary data.</text>
</comment>
<dbReference type="PATRIC" id="fig|1310697.3.peg.3978"/>
<organism evidence="2 3">
    <name type="scientific">Acinetobacter baumannii 21072</name>
    <dbReference type="NCBI Taxonomy" id="1310697"/>
    <lineage>
        <taxon>Bacteria</taxon>
        <taxon>Pseudomonadati</taxon>
        <taxon>Pseudomonadota</taxon>
        <taxon>Gammaproteobacteria</taxon>
        <taxon>Moraxellales</taxon>
        <taxon>Moraxellaceae</taxon>
        <taxon>Acinetobacter</taxon>
        <taxon>Acinetobacter calcoaceticus/baumannii complex</taxon>
    </lineage>
</organism>
<dbReference type="EMBL" id="JMOD01000267">
    <property type="protein sequence ID" value="KCY05141.1"/>
    <property type="molecule type" value="Genomic_DNA"/>
</dbReference>
<evidence type="ECO:0000313" key="1">
    <source>
        <dbReference type="EMBL" id="KCY05141.1"/>
    </source>
</evidence>
<sequence>MTILQNAIDSIALGIEDYEEAVHDSRRLISCTRNIFAGILLLFKGFVAQTYL</sequence>
<name>A0A062HG28_ACIBA</name>
<gene>
    <name evidence="2" type="ORF">J596_4355</name>
    <name evidence="1" type="ORF">J596_4383</name>
</gene>
<reference evidence="2 3" key="1">
    <citation type="submission" date="2014-04" db="EMBL/GenBank/DDBJ databases">
        <title>Comparative genomics and transcriptomics to identify genetic mechanisms underlying the emergence of carbapenem resistant Acinetobacter baumannii (CRAb).</title>
        <authorList>
            <person name="Harris A.D."/>
            <person name="Johnson K.J."/>
            <person name="George J."/>
            <person name="Nadendla S."/>
            <person name="Daugherty S.C."/>
            <person name="Parankush S."/>
            <person name="Sadzewicz L."/>
            <person name="Tallon L."/>
            <person name="Sengamalay N."/>
            <person name="Hazen T.H."/>
            <person name="Rasko D.A."/>
        </authorList>
    </citation>
    <scope>NUCLEOTIDE SEQUENCE [LARGE SCALE GENOMIC DNA]</scope>
    <source>
        <strain evidence="2 3">21072</strain>
    </source>
</reference>
<dbReference type="RefSeq" id="WP_153564563.1">
    <property type="nucleotide sequence ID" value="NZ_JMOD01000254.1"/>
</dbReference>